<keyword evidence="6" id="KW-0693">Viral RNA replication</keyword>
<keyword evidence="9" id="KW-0460">Magnesium</keyword>
<evidence type="ECO:0000259" key="10">
    <source>
        <dbReference type="PROSITE" id="PS50522"/>
    </source>
</evidence>
<evidence type="ECO:0000256" key="2">
    <source>
        <dbReference type="ARBA" id="ARBA00022484"/>
    </source>
</evidence>
<feature type="binding site" evidence="9">
    <location>
        <position position="384"/>
    </location>
    <ligand>
        <name>Mg(2+)</name>
        <dbReference type="ChEBI" id="CHEBI:18420"/>
        <label>2</label>
    </ligand>
</feature>
<dbReference type="GO" id="GO:0039694">
    <property type="term" value="P:viral RNA genome replication"/>
    <property type="evidence" value="ECO:0007669"/>
    <property type="project" value="InterPro"/>
</dbReference>
<dbReference type="GO" id="GO:0000166">
    <property type="term" value="F:nucleotide binding"/>
    <property type="evidence" value="ECO:0007669"/>
    <property type="project" value="UniProtKB-KW"/>
</dbReference>
<feature type="binding site" evidence="9">
    <location>
        <position position="383"/>
    </location>
    <ligand>
        <name>Mg(2+)</name>
        <dbReference type="ChEBI" id="CHEBI:18420"/>
        <label>2</label>
    </ligand>
</feature>
<comment type="catalytic activity">
    <reaction evidence="8">
        <text>RNA(n) + a ribonucleoside 5'-triphosphate = RNA(n+1) + diphosphate</text>
        <dbReference type="Rhea" id="RHEA:21248"/>
        <dbReference type="Rhea" id="RHEA-COMP:14527"/>
        <dbReference type="Rhea" id="RHEA-COMP:17342"/>
        <dbReference type="ChEBI" id="CHEBI:33019"/>
        <dbReference type="ChEBI" id="CHEBI:61557"/>
        <dbReference type="ChEBI" id="CHEBI:140395"/>
        <dbReference type="EC" id="2.7.7.48"/>
    </reaction>
</comment>
<dbReference type="Pfam" id="PF03431">
    <property type="entry name" value="RNA_replicase_B"/>
    <property type="match status" value="1"/>
</dbReference>
<evidence type="ECO:0000256" key="4">
    <source>
        <dbReference type="ARBA" id="ARBA00022695"/>
    </source>
</evidence>
<reference evidence="11 12" key="1">
    <citation type="journal article" date="2016" name="PLoS Biol.">
        <title>Hyperexpansion of RNA Bacteriophage Diversity.</title>
        <authorList>
            <person name="Krishnamurthy S.R."/>
            <person name="Janowski A.B."/>
            <person name="Zhao G."/>
            <person name="Barouch D."/>
            <person name="Wang D."/>
        </authorList>
    </citation>
    <scope>NUCLEOTIDE SEQUENCE [LARGE SCALE GENOMIC DNA]</scope>
    <source>
        <strain evidence="11">AVE004</strain>
    </source>
</reference>
<proteinExistence type="predicted"/>
<keyword evidence="5" id="KW-0547">Nucleotide-binding</keyword>
<protein>
    <recommendedName>
        <fullName evidence="1">RNA-directed RNA polymerase</fullName>
        <ecNumber evidence="1">2.7.7.48</ecNumber>
    </recommendedName>
    <alternativeName>
        <fullName evidence="7">RNA replicase beta chain</fullName>
    </alternativeName>
</protein>
<dbReference type="EC" id="2.7.7.48" evidence="1"/>
<dbReference type="SUPFAM" id="SSF56672">
    <property type="entry name" value="DNA/RNA polymerases"/>
    <property type="match status" value="1"/>
</dbReference>
<evidence type="ECO:0000256" key="1">
    <source>
        <dbReference type="ARBA" id="ARBA00012494"/>
    </source>
</evidence>
<dbReference type="InterPro" id="IPR005093">
    <property type="entry name" value="RNArep_beta"/>
</dbReference>
<dbReference type="KEGG" id="vg:65073054"/>
<evidence type="ECO:0000256" key="8">
    <source>
        <dbReference type="ARBA" id="ARBA00048744"/>
    </source>
</evidence>
<feature type="binding site" evidence="9">
    <location>
        <position position="292"/>
    </location>
    <ligand>
        <name>Mg(2+)</name>
        <dbReference type="ChEBI" id="CHEBI:18420"/>
        <label>2</label>
    </ligand>
</feature>
<evidence type="ECO:0000256" key="5">
    <source>
        <dbReference type="ARBA" id="ARBA00022741"/>
    </source>
</evidence>
<dbReference type="InterPro" id="IPR043502">
    <property type="entry name" value="DNA/RNA_pol_sf"/>
</dbReference>
<dbReference type="PROSITE" id="PS50522">
    <property type="entry name" value="RDRP_PHAGE"/>
    <property type="match status" value="1"/>
</dbReference>
<keyword evidence="12" id="KW-1185">Reference proteome</keyword>
<evidence type="ECO:0000256" key="6">
    <source>
        <dbReference type="ARBA" id="ARBA00022953"/>
    </source>
</evidence>
<evidence type="ECO:0000256" key="9">
    <source>
        <dbReference type="PIRSR" id="PIRSR605093-1"/>
    </source>
</evidence>
<dbReference type="EMBL" id="KT462698">
    <property type="protein sequence ID" value="AMQ23530.1"/>
    <property type="molecule type" value="Genomic_RNA"/>
</dbReference>
<organism evidence="11 12">
    <name type="scientific">ssRNA phage AVE004</name>
    <dbReference type="NCBI Taxonomy" id="2848091"/>
    <lineage>
        <taxon>Viruses</taxon>
        <taxon>Riboviria</taxon>
        <taxon>Orthornavirae</taxon>
        <taxon>Lenarviricota</taxon>
        <taxon>Leviviricetes</taxon>
        <taxon>Timlovirales</taxon>
        <taxon>Blumeviridae</taxon>
        <taxon>Espurtavirus</taxon>
        <taxon>Espurtavirus simiicola</taxon>
    </lineage>
</organism>
<accession>A0A142D861</accession>
<feature type="domain" description="RdRp catalytic" evidence="10">
    <location>
        <begin position="277"/>
        <end position="415"/>
    </location>
</feature>
<keyword evidence="9" id="KW-0479">Metal-binding</keyword>
<comment type="cofactor">
    <cofactor evidence="9">
        <name>Mg(2+)</name>
        <dbReference type="ChEBI" id="CHEBI:18420"/>
    </cofactor>
    <text evidence="9">Binds 2 Mg(2+) per subunit.</text>
</comment>
<keyword evidence="4" id="KW-0548">Nucleotidyltransferase</keyword>
<keyword evidence="2" id="KW-0696">RNA-directed RNA polymerase</keyword>
<evidence type="ECO:0000313" key="11">
    <source>
        <dbReference type="EMBL" id="AMQ23530.1"/>
    </source>
</evidence>
<dbReference type="InterPro" id="IPR007096">
    <property type="entry name" value="RNA-dir_Rpol_cat_phage"/>
</dbReference>
<evidence type="ECO:0000313" key="12">
    <source>
        <dbReference type="Proteomes" id="UP000515520"/>
    </source>
</evidence>
<evidence type="ECO:0000256" key="7">
    <source>
        <dbReference type="ARBA" id="ARBA00030248"/>
    </source>
</evidence>
<dbReference type="Proteomes" id="UP000515520">
    <property type="component" value="Segment"/>
</dbReference>
<evidence type="ECO:0000256" key="3">
    <source>
        <dbReference type="ARBA" id="ARBA00022679"/>
    </source>
</evidence>
<dbReference type="GO" id="GO:0003968">
    <property type="term" value="F:RNA-directed RNA polymerase activity"/>
    <property type="evidence" value="ECO:0007669"/>
    <property type="project" value="UniProtKB-KW"/>
</dbReference>
<dbReference type="GO" id="GO:0046872">
    <property type="term" value="F:metal ion binding"/>
    <property type="evidence" value="ECO:0007669"/>
    <property type="project" value="UniProtKB-KW"/>
</dbReference>
<keyword evidence="3" id="KW-0808">Transferase</keyword>
<name>A0A142D861_9VIRU</name>
<sequence length="611" mass="70367">MYLNRDTVKKILALDNVEVTEDNIFSAKLALEVWQSLLSEQNPQYGKLVLSYALRYGLRRTIQEACDCSEILMGRSFRNNAFTGIVATATDERSVLQCLRFLKRFCYPDDDSLREEAVSQFFKRTHGWAQLKISDYLRSVIKSKFSDIVGSEKNYRRSEVANLTKSYFDIPSGAAYDIEYDRLVRTQGEKITILNEYVKYHPSYPGIKRFVYDQSKDFTPISKLIAVPKNYKTSRVIAVEHPLVQFRLGAISNYLSDRIMKYTKGRINIQDQSRNRNLAQLGSAQDSYATIDLSAASDSNTQMLQYQICPDWLYREISPWISRRVRYNGKTRRVNTFGTMGTRITFPLEMVTFIAVVEVARDYYNTLVGEPHITLDDIAVYGDDIIVPKELVSTVSDLLGILGFTVNAEKTYSSGPFRESCGGDYYNGVDVSTNYWPRTPIRRDISTIPSLISLQHRLVQHFESNLILVNTIRDIVPSITESEIGSPYTDIWSAWPVLTLREGRERRYALTYSKFSDAMRPDGKRYVAVRRTKKIHHVQTATAEYHSTFPPKWKNGWPSADIQEFLMYRSLYHGGCYASGLDELLHVTDKPLHQEWDLPILDRDHVRVLIE</sequence>